<dbReference type="AlphaFoldDB" id="A0A1Y1WA60"/>
<gene>
    <name evidence="1" type="ORF">DL89DRAFT_152551</name>
</gene>
<accession>A0A1Y1WA60</accession>
<reference evidence="1 2" key="1">
    <citation type="submission" date="2016-07" db="EMBL/GenBank/DDBJ databases">
        <title>Pervasive Adenine N6-methylation of Active Genes in Fungi.</title>
        <authorList>
            <consortium name="DOE Joint Genome Institute"/>
            <person name="Mondo S.J."/>
            <person name="Dannebaum R.O."/>
            <person name="Kuo R.C."/>
            <person name="Labutti K."/>
            <person name="Haridas S."/>
            <person name="Kuo A."/>
            <person name="Salamov A."/>
            <person name="Ahrendt S.R."/>
            <person name="Lipzen A."/>
            <person name="Sullivan W."/>
            <person name="Andreopoulos W.B."/>
            <person name="Clum A."/>
            <person name="Lindquist E."/>
            <person name="Daum C."/>
            <person name="Ramamoorthy G.K."/>
            <person name="Gryganskyi A."/>
            <person name="Culley D."/>
            <person name="Magnuson J.K."/>
            <person name="James T.Y."/>
            <person name="O'Malley M.A."/>
            <person name="Stajich J.E."/>
            <person name="Spatafora J.W."/>
            <person name="Visel A."/>
            <person name="Grigoriev I.V."/>
        </authorList>
    </citation>
    <scope>NUCLEOTIDE SEQUENCE [LARGE SCALE GENOMIC DNA]</scope>
    <source>
        <strain evidence="1 2">ATCC 12442</strain>
    </source>
</reference>
<organism evidence="1 2">
    <name type="scientific">Linderina pennispora</name>
    <dbReference type="NCBI Taxonomy" id="61395"/>
    <lineage>
        <taxon>Eukaryota</taxon>
        <taxon>Fungi</taxon>
        <taxon>Fungi incertae sedis</taxon>
        <taxon>Zoopagomycota</taxon>
        <taxon>Kickxellomycotina</taxon>
        <taxon>Kickxellomycetes</taxon>
        <taxon>Kickxellales</taxon>
        <taxon>Kickxellaceae</taxon>
        <taxon>Linderina</taxon>
    </lineage>
</organism>
<dbReference type="EMBL" id="MCFD01000006">
    <property type="protein sequence ID" value="ORX70126.1"/>
    <property type="molecule type" value="Genomic_DNA"/>
</dbReference>
<protein>
    <submittedName>
        <fullName evidence="1">Uncharacterized protein</fullName>
    </submittedName>
</protein>
<evidence type="ECO:0000313" key="1">
    <source>
        <dbReference type="EMBL" id="ORX70126.1"/>
    </source>
</evidence>
<sequence length="114" mass="12838">MHAQERRGTLTWVHKLKALLSFASARRPPTEQRPWSFLGPAAQNRQRRGQWAFFSRLSKRHKPGPECTIPVVVADGPAGRAAQQLLLSTGVLFLLSFFQRVSDQRCILFLGANV</sequence>
<evidence type="ECO:0000313" key="2">
    <source>
        <dbReference type="Proteomes" id="UP000193922"/>
    </source>
</evidence>
<comment type="caution">
    <text evidence="1">The sequence shown here is derived from an EMBL/GenBank/DDBJ whole genome shotgun (WGS) entry which is preliminary data.</text>
</comment>
<proteinExistence type="predicted"/>
<name>A0A1Y1WA60_9FUNG</name>
<keyword evidence="2" id="KW-1185">Reference proteome</keyword>
<dbReference type="GeneID" id="63800206"/>
<dbReference type="RefSeq" id="XP_040743764.1">
    <property type="nucleotide sequence ID" value="XM_040883558.1"/>
</dbReference>
<dbReference type="Proteomes" id="UP000193922">
    <property type="component" value="Unassembled WGS sequence"/>
</dbReference>